<proteinExistence type="predicted"/>
<organism evidence="2 3">
    <name type="scientific">Sporothrix eucalyptigena</name>
    <dbReference type="NCBI Taxonomy" id="1812306"/>
    <lineage>
        <taxon>Eukaryota</taxon>
        <taxon>Fungi</taxon>
        <taxon>Dikarya</taxon>
        <taxon>Ascomycota</taxon>
        <taxon>Pezizomycotina</taxon>
        <taxon>Sordariomycetes</taxon>
        <taxon>Sordariomycetidae</taxon>
        <taxon>Ophiostomatales</taxon>
        <taxon>Ophiostomataceae</taxon>
        <taxon>Sporothrix</taxon>
    </lineage>
</organism>
<feature type="region of interest" description="Disordered" evidence="1">
    <location>
        <begin position="185"/>
        <end position="244"/>
    </location>
</feature>
<keyword evidence="3" id="KW-1185">Reference proteome</keyword>
<evidence type="ECO:0000313" key="2">
    <source>
        <dbReference type="EMBL" id="CAK7226102.1"/>
    </source>
</evidence>
<name>A0ABP0C282_9PEZI</name>
<dbReference type="Proteomes" id="UP001642482">
    <property type="component" value="Unassembled WGS sequence"/>
</dbReference>
<sequence>MGRRENGGFRGYLVRVQTKEGRVFRHRKLRMVLDKSQNQGITLQTHRLGDPKGDIENYVDDASERASLEEGLPVIAWRSYPIKDGTRKADRTISRSQAIEETTLDEFVGLAHSRTKLPGETTGGRGVDVVDADDEQVARLYRLGILYDGPSREAPAGAADSTRPAGAADSAYQADSLDTIRHAEPLYSVRHVPGKRRGKRASASTSAAKSPLADGAGEVEAGPSTEGEGSAEIQTEEESSGGLAARDIPLFAFDGVWEDGEGQTINGRALWNDLEEFEYVVLRDDDLASMAGSWVELESVLDTEDASEV</sequence>
<dbReference type="EMBL" id="CAWUHD010000064">
    <property type="protein sequence ID" value="CAK7226102.1"/>
    <property type="molecule type" value="Genomic_DNA"/>
</dbReference>
<feature type="region of interest" description="Disordered" evidence="1">
    <location>
        <begin position="151"/>
        <end position="172"/>
    </location>
</feature>
<evidence type="ECO:0000256" key="1">
    <source>
        <dbReference type="SAM" id="MobiDB-lite"/>
    </source>
</evidence>
<comment type="caution">
    <text evidence="2">The sequence shown here is derived from an EMBL/GenBank/DDBJ whole genome shotgun (WGS) entry which is preliminary data.</text>
</comment>
<accession>A0ABP0C282</accession>
<gene>
    <name evidence="2" type="ORF">SEUCBS140593_006128</name>
</gene>
<feature type="compositionally biased region" description="Low complexity" evidence="1">
    <location>
        <begin position="201"/>
        <end position="210"/>
    </location>
</feature>
<evidence type="ECO:0000313" key="3">
    <source>
        <dbReference type="Proteomes" id="UP001642482"/>
    </source>
</evidence>
<protein>
    <submittedName>
        <fullName evidence="2">Uncharacterized protein</fullName>
    </submittedName>
</protein>
<reference evidence="2 3" key="1">
    <citation type="submission" date="2024-01" db="EMBL/GenBank/DDBJ databases">
        <authorList>
            <person name="Allen C."/>
            <person name="Tagirdzhanova G."/>
        </authorList>
    </citation>
    <scope>NUCLEOTIDE SEQUENCE [LARGE SCALE GENOMIC DNA]</scope>
</reference>